<gene>
    <name evidence="1" type="ORF">G7058_00165</name>
</gene>
<protein>
    <submittedName>
        <fullName evidence="1">Terminase</fullName>
    </submittedName>
</protein>
<dbReference type="AlphaFoldDB" id="A0A6G7WEE0"/>
<evidence type="ECO:0000313" key="1">
    <source>
        <dbReference type="EMBL" id="QIK50612.1"/>
    </source>
</evidence>
<dbReference type="Gene3D" id="1.10.10.1400">
    <property type="entry name" value="Terminase, small subunit, N-terminal DNA-binding domain, HTH motif"/>
    <property type="match status" value="1"/>
</dbReference>
<sequence length="152" mass="17412">MALTPKQEKYVQGLVAGLSQRKAYREAYPNSSSWKDATVDNKASAMLREDEILARYNVLINEYKQQSIWTRERATEELFWLLEKAKQDLGEEGFRQANSAALLNAIKELNEIALVYPLKAKQVEKLQSDMTKGDSQEDKLSQYFDMLGDAIE</sequence>
<dbReference type="KEGG" id="jpo:G7058_00165"/>
<proteinExistence type="predicted"/>
<accession>A0A6G7WEE0</accession>
<evidence type="ECO:0000313" key="2">
    <source>
        <dbReference type="Proteomes" id="UP000501830"/>
    </source>
</evidence>
<dbReference type="RefSeq" id="WP_166061655.1">
    <property type="nucleotide sequence ID" value="NZ_CP049889.1"/>
</dbReference>
<dbReference type="GeneID" id="94551667"/>
<dbReference type="EMBL" id="CP049889">
    <property type="protein sequence ID" value="QIK50612.1"/>
    <property type="molecule type" value="Genomic_DNA"/>
</dbReference>
<reference evidence="1 2" key="1">
    <citation type="journal article" date="2017" name="Int. J. Syst. Evol. Microbiol.">
        <title>Jeotgalibaca porci sp. nov. and Jeotgalibaca arthritidis sp. nov., isolated from pigs, and emended description of the genus Jeotgalibaca.</title>
        <authorList>
            <person name="Zamora L."/>
            <person name="Perez-Sancho M."/>
            <person name="Dominguez L."/>
            <person name="Fernandez-Garayzabal J.F."/>
            <person name="Vela A.I."/>
        </authorList>
    </citation>
    <scope>NUCLEOTIDE SEQUENCE [LARGE SCALE GENOMIC DNA]</scope>
    <source>
        <strain evidence="1 2">CCUG 69148</strain>
    </source>
</reference>
<name>A0A6G7WEE0_9LACT</name>
<organism evidence="1 2">
    <name type="scientific">Jeotgalibaca porci</name>
    <dbReference type="NCBI Taxonomy" id="1868793"/>
    <lineage>
        <taxon>Bacteria</taxon>
        <taxon>Bacillati</taxon>
        <taxon>Bacillota</taxon>
        <taxon>Bacilli</taxon>
        <taxon>Lactobacillales</taxon>
        <taxon>Carnobacteriaceae</taxon>
        <taxon>Jeotgalibaca</taxon>
    </lineage>
</organism>
<keyword evidence="2" id="KW-1185">Reference proteome</keyword>
<dbReference type="InterPro" id="IPR038713">
    <property type="entry name" value="Terminase_Gp1_N_sf"/>
</dbReference>
<dbReference type="Proteomes" id="UP000501830">
    <property type="component" value="Chromosome"/>
</dbReference>